<gene>
    <name evidence="1" type="ORF">HMPREF3185_01844</name>
</gene>
<dbReference type="STRING" id="322095.HMPREF3185_01844"/>
<evidence type="ECO:0000313" key="2">
    <source>
        <dbReference type="Proteomes" id="UP000070224"/>
    </source>
</evidence>
<organism evidence="1 2">
    <name type="scientific">Porphyromonas somerae</name>
    <dbReference type="NCBI Taxonomy" id="322095"/>
    <lineage>
        <taxon>Bacteria</taxon>
        <taxon>Pseudomonadati</taxon>
        <taxon>Bacteroidota</taxon>
        <taxon>Bacteroidia</taxon>
        <taxon>Bacteroidales</taxon>
        <taxon>Porphyromonadaceae</taxon>
        <taxon>Porphyromonas</taxon>
    </lineage>
</organism>
<dbReference type="EMBL" id="LSDK01000130">
    <property type="protein sequence ID" value="KXB73906.1"/>
    <property type="molecule type" value="Genomic_DNA"/>
</dbReference>
<dbReference type="Proteomes" id="UP000070224">
    <property type="component" value="Unassembled WGS sequence"/>
</dbReference>
<reference evidence="2" key="1">
    <citation type="submission" date="2016-01" db="EMBL/GenBank/DDBJ databases">
        <authorList>
            <person name="Mitreva M."/>
            <person name="Pepin K.H."/>
            <person name="Mihindukulasuriya K.A."/>
            <person name="Fulton R."/>
            <person name="Fronick C."/>
            <person name="O'Laughlin M."/>
            <person name="Miner T."/>
            <person name="Herter B."/>
            <person name="Rosa B.A."/>
            <person name="Cordes M."/>
            <person name="Tomlinson C."/>
            <person name="Wollam A."/>
            <person name="Palsikar V.B."/>
            <person name="Mardis E.R."/>
            <person name="Wilson R.K."/>
        </authorList>
    </citation>
    <scope>NUCLEOTIDE SEQUENCE [LARGE SCALE GENOMIC DNA]</scope>
    <source>
        <strain evidence="2">KA00683</strain>
    </source>
</reference>
<keyword evidence="2" id="KW-1185">Reference proteome</keyword>
<dbReference type="AlphaFoldDB" id="A0A134B1V0"/>
<accession>A0A134B1V0</accession>
<name>A0A134B1V0_9PORP</name>
<protein>
    <submittedName>
        <fullName evidence="1">Uncharacterized protein</fullName>
    </submittedName>
</protein>
<comment type="caution">
    <text evidence="1">The sequence shown here is derived from an EMBL/GenBank/DDBJ whole genome shotgun (WGS) entry which is preliminary data.</text>
</comment>
<proteinExistence type="predicted"/>
<evidence type="ECO:0000313" key="1">
    <source>
        <dbReference type="EMBL" id="KXB73906.1"/>
    </source>
</evidence>
<dbReference type="PATRIC" id="fig|322095.3.peg.1819"/>
<sequence>MIPTYIESAKASHAQLPDMPLRSDTQALRLIASIPLTQRRGKHHFREEKSAIP</sequence>